<evidence type="ECO:0000313" key="2">
    <source>
        <dbReference type="Proteomes" id="UP000253782"/>
    </source>
</evidence>
<dbReference type="AlphaFoldDB" id="A0A369UJY7"/>
<evidence type="ECO:0000313" key="1">
    <source>
        <dbReference type="EMBL" id="RDD80841.1"/>
    </source>
</evidence>
<proteinExistence type="predicted"/>
<gene>
    <name evidence="1" type="ORF">DVJ77_15190</name>
</gene>
<dbReference type="EMBL" id="QQAH01000014">
    <property type="protein sequence ID" value="RDD80841.1"/>
    <property type="molecule type" value="Genomic_DNA"/>
</dbReference>
<dbReference type="OrthoDB" id="5958223at2"/>
<sequence>MDFTQADFGWVHSHHDLLIEISRVEMAMEHLDARSEQERTALRPRLESRMNRLRDELKHLPVLP</sequence>
<protein>
    <recommendedName>
        <fullName evidence="3">DUF465 domain-containing protein</fullName>
    </recommendedName>
</protein>
<reference evidence="1 2" key="1">
    <citation type="submission" date="2018-07" db="EMBL/GenBank/DDBJ databases">
        <title>Dyella tabacisoli L4-6T, whole genome shotgun sequence.</title>
        <authorList>
            <person name="Zhou X.-K."/>
            <person name="Li W.-J."/>
            <person name="Duan Y.-Q."/>
        </authorList>
    </citation>
    <scope>NUCLEOTIDE SEQUENCE [LARGE SCALE GENOMIC DNA]</scope>
    <source>
        <strain evidence="1 2">L4-6</strain>
    </source>
</reference>
<evidence type="ECO:0008006" key="3">
    <source>
        <dbReference type="Google" id="ProtNLM"/>
    </source>
</evidence>
<dbReference type="Proteomes" id="UP000253782">
    <property type="component" value="Unassembled WGS sequence"/>
</dbReference>
<accession>A0A369UJY7</accession>
<keyword evidence="2" id="KW-1185">Reference proteome</keyword>
<organism evidence="1 2">
    <name type="scientific">Dyella tabacisoli</name>
    <dbReference type="NCBI Taxonomy" id="2282381"/>
    <lineage>
        <taxon>Bacteria</taxon>
        <taxon>Pseudomonadati</taxon>
        <taxon>Pseudomonadota</taxon>
        <taxon>Gammaproteobacteria</taxon>
        <taxon>Lysobacterales</taxon>
        <taxon>Rhodanobacteraceae</taxon>
        <taxon>Dyella</taxon>
    </lineage>
</organism>
<comment type="caution">
    <text evidence="1">The sequence shown here is derived from an EMBL/GenBank/DDBJ whole genome shotgun (WGS) entry which is preliminary data.</text>
</comment>
<name>A0A369UJY7_9GAMM</name>